<proteinExistence type="predicted"/>
<evidence type="ECO:0000313" key="3">
    <source>
        <dbReference type="Proteomes" id="UP000739538"/>
    </source>
</evidence>
<dbReference type="AlphaFoldDB" id="A0A956NIX6"/>
<reference evidence="2" key="2">
    <citation type="journal article" date="2021" name="Microbiome">
        <title>Successional dynamics and alternative stable states in a saline activated sludge microbial community over 9 years.</title>
        <authorList>
            <person name="Wang Y."/>
            <person name="Ye J."/>
            <person name="Ju F."/>
            <person name="Liu L."/>
            <person name="Boyd J.A."/>
            <person name="Deng Y."/>
            <person name="Parks D.H."/>
            <person name="Jiang X."/>
            <person name="Yin X."/>
            <person name="Woodcroft B.J."/>
            <person name="Tyson G.W."/>
            <person name="Hugenholtz P."/>
            <person name="Polz M.F."/>
            <person name="Zhang T."/>
        </authorList>
    </citation>
    <scope>NUCLEOTIDE SEQUENCE</scope>
    <source>
        <strain evidence="2">HKST-UBA02</strain>
    </source>
</reference>
<dbReference type="Proteomes" id="UP000739538">
    <property type="component" value="Unassembled WGS sequence"/>
</dbReference>
<evidence type="ECO:0000256" key="1">
    <source>
        <dbReference type="SAM" id="Phobius"/>
    </source>
</evidence>
<reference evidence="2" key="1">
    <citation type="submission" date="2020-04" db="EMBL/GenBank/DDBJ databases">
        <authorList>
            <person name="Zhang T."/>
        </authorList>
    </citation>
    <scope>NUCLEOTIDE SEQUENCE</scope>
    <source>
        <strain evidence="2">HKST-UBA02</strain>
    </source>
</reference>
<keyword evidence="1" id="KW-0472">Membrane</keyword>
<comment type="caution">
    <text evidence="2">The sequence shown here is derived from an EMBL/GenBank/DDBJ whole genome shotgun (WGS) entry which is preliminary data.</text>
</comment>
<feature type="transmembrane region" description="Helical" evidence="1">
    <location>
        <begin position="79"/>
        <end position="98"/>
    </location>
</feature>
<gene>
    <name evidence="2" type="ORF">KDA27_26745</name>
</gene>
<name>A0A956NIX6_UNCEI</name>
<dbReference type="EMBL" id="JAGQHS010000341">
    <property type="protein sequence ID" value="MCA9759421.1"/>
    <property type="molecule type" value="Genomic_DNA"/>
</dbReference>
<sequence>ARPWLAFAVFAAVLVIPLVTFVGLDRPVWADEVGYFATVRYFGDHFRFATLADYDQVTLPLAYFVYAAWGKVVGFDLSSLRILSLVLAVSTFALPFGLNHDLHHVRSPLRCSSRARALEPLGAGESSHPRLLPGVGVVRTLPGAAVVRLSTWSPRRDRGIRAPCDEGRIMSTRLRHGDAV</sequence>
<protein>
    <recommendedName>
        <fullName evidence="4">Glycosyltransferase RgtA/B/C/D-like domain-containing protein</fullName>
    </recommendedName>
</protein>
<keyword evidence="1" id="KW-1133">Transmembrane helix</keyword>
<evidence type="ECO:0008006" key="4">
    <source>
        <dbReference type="Google" id="ProtNLM"/>
    </source>
</evidence>
<organism evidence="2 3">
    <name type="scientific">Eiseniibacteriota bacterium</name>
    <dbReference type="NCBI Taxonomy" id="2212470"/>
    <lineage>
        <taxon>Bacteria</taxon>
        <taxon>Candidatus Eiseniibacteriota</taxon>
    </lineage>
</organism>
<feature type="non-terminal residue" evidence="2">
    <location>
        <position position="1"/>
    </location>
</feature>
<keyword evidence="1" id="KW-0812">Transmembrane</keyword>
<evidence type="ECO:0000313" key="2">
    <source>
        <dbReference type="EMBL" id="MCA9759421.1"/>
    </source>
</evidence>
<accession>A0A956NIX6</accession>